<dbReference type="AlphaFoldDB" id="A0AB39HFL5"/>
<dbReference type="SUPFAM" id="SSF56954">
    <property type="entry name" value="Outer membrane efflux proteins (OEP)"/>
    <property type="match status" value="1"/>
</dbReference>
<accession>A0AB39HFL5</accession>
<dbReference type="Gene3D" id="2.40.420.20">
    <property type="match status" value="1"/>
</dbReference>
<gene>
    <name evidence="2" type="ORF">AB0763_02625</name>
</gene>
<dbReference type="Gene3D" id="1.10.287.470">
    <property type="entry name" value="Helix hairpin bin"/>
    <property type="match status" value="1"/>
</dbReference>
<dbReference type="GO" id="GO:1990281">
    <property type="term" value="C:efflux pump complex"/>
    <property type="evidence" value="ECO:0007669"/>
    <property type="project" value="TreeGrafter"/>
</dbReference>
<evidence type="ECO:0000313" key="2">
    <source>
        <dbReference type="EMBL" id="XDK25559.1"/>
    </source>
</evidence>
<protein>
    <submittedName>
        <fullName evidence="2">HlyD family efflux transporter periplasmic adaptor subunit</fullName>
    </submittedName>
</protein>
<sequence length="418" mass="46139">MASRWISAVVIALSVVAVWLAVQSRLQPTDIDSVAYTPVVNVVTVTEREVAPQAMGYGVVAAQQDWQMVAQVAGEVVFKHPNLQTGFQLPQGETVLQMDDLDYQLRFEQAKAQVSEYQAELMRKQQQKKNLHDSIRLEQQHLSLLEKEVQRQLRLQSKGLGVDVDLDTQRRAVLTQQGALSALQQELALWPSEVAKTEAQLANAQAQWQLAQREREKTRWQLAQPVYVEEVSVTLGQWVNAGQVLASGYQMGAMTLPVMISQQAWSVLMAQGGFQNATAQISWQQGAHTTQIDAGVRSVGQGVDTTTSMVTVTLELPLSQGVNREGISPMPTKGQMVTAQINGQPSRQMVIPASALHGDKVYRLSADNQVEFVAVTPLFSQQGWVAIDSELRRGDRLIAQDLLPVVEGMRVRPEGEAL</sequence>
<evidence type="ECO:0000256" key="1">
    <source>
        <dbReference type="SAM" id="Coils"/>
    </source>
</evidence>
<feature type="coiled-coil region" evidence="1">
    <location>
        <begin position="107"/>
        <end position="134"/>
    </location>
</feature>
<dbReference type="PANTHER" id="PTHR30469">
    <property type="entry name" value="MULTIDRUG RESISTANCE PROTEIN MDTA"/>
    <property type="match status" value="1"/>
</dbReference>
<organism evidence="2">
    <name type="scientific">Vibrio sp. HB236076</name>
    <dbReference type="NCBI Taxonomy" id="3232307"/>
    <lineage>
        <taxon>Bacteria</taxon>
        <taxon>Pseudomonadati</taxon>
        <taxon>Pseudomonadota</taxon>
        <taxon>Gammaproteobacteria</taxon>
        <taxon>Vibrionales</taxon>
        <taxon>Vibrionaceae</taxon>
        <taxon>Vibrio</taxon>
    </lineage>
</organism>
<dbReference type="RefSeq" id="WP_306101001.1">
    <property type="nucleotide sequence ID" value="NZ_CP162601.1"/>
</dbReference>
<dbReference type="KEGG" id="vih:AB0763_02625"/>
<dbReference type="Gene3D" id="2.40.50.100">
    <property type="match status" value="1"/>
</dbReference>
<dbReference type="PANTHER" id="PTHR30469:SF12">
    <property type="entry name" value="MULTIDRUG RESISTANCE PROTEIN MDTA"/>
    <property type="match status" value="1"/>
</dbReference>
<keyword evidence="1" id="KW-0175">Coiled coil</keyword>
<dbReference type="EMBL" id="CP162601">
    <property type="protein sequence ID" value="XDK25559.1"/>
    <property type="molecule type" value="Genomic_DNA"/>
</dbReference>
<name>A0AB39HFL5_9VIBR</name>
<dbReference type="Gene3D" id="2.40.30.170">
    <property type="match status" value="1"/>
</dbReference>
<proteinExistence type="predicted"/>
<reference evidence="2" key="1">
    <citation type="submission" date="2024-07" db="EMBL/GenBank/DDBJ databases">
        <title>Genome Analysis of a Potential Novel Vibrio Species Secreting pH- and Thermo-stable Alginate Lyase and its Application in Producing Alginate Oligosaccharides.</title>
        <authorList>
            <person name="Huang H."/>
            <person name="Bao K."/>
        </authorList>
    </citation>
    <scope>NUCLEOTIDE SEQUENCE</scope>
    <source>
        <strain evidence="2">HB236076</strain>
    </source>
</reference>
<dbReference type="GO" id="GO:0015562">
    <property type="term" value="F:efflux transmembrane transporter activity"/>
    <property type="evidence" value="ECO:0007669"/>
    <property type="project" value="TreeGrafter"/>
</dbReference>